<evidence type="ECO:0000313" key="3">
    <source>
        <dbReference type="Proteomes" id="UP001610446"/>
    </source>
</evidence>
<feature type="transmembrane region" description="Helical" evidence="1">
    <location>
        <begin position="47"/>
        <end position="67"/>
    </location>
</feature>
<gene>
    <name evidence="2" type="ORF">BJY01DRAFT_238288</name>
</gene>
<keyword evidence="1" id="KW-0472">Membrane</keyword>
<dbReference type="Proteomes" id="UP001610446">
    <property type="component" value="Unassembled WGS sequence"/>
</dbReference>
<name>A0ABR4J8Y0_9EURO</name>
<feature type="transmembrane region" description="Helical" evidence="1">
    <location>
        <begin position="187"/>
        <end position="209"/>
    </location>
</feature>
<evidence type="ECO:0000256" key="1">
    <source>
        <dbReference type="SAM" id="Phobius"/>
    </source>
</evidence>
<reference evidence="2 3" key="1">
    <citation type="submission" date="2024-07" db="EMBL/GenBank/DDBJ databases">
        <title>Section-level genome sequencing and comparative genomics of Aspergillus sections Usti and Cavernicolus.</title>
        <authorList>
            <consortium name="Lawrence Berkeley National Laboratory"/>
            <person name="Nybo J.L."/>
            <person name="Vesth T.C."/>
            <person name="Theobald S."/>
            <person name="Frisvad J.C."/>
            <person name="Larsen T.O."/>
            <person name="Kjaerboelling I."/>
            <person name="Rothschild-Mancinelli K."/>
            <person name="Lyhne E.K."/>
            <person name="Kogle M.E."/>
            <person name="Barry K."/>
            <person name="Clum A."/>
            <person name="Na H."/>
            <person name="Ledsgaard L."/>
            <person name="Lin J."/>
            <person name="Lipzen A."/>
            <person name="Kuo A."/>
            <person name="Riley R."/>
            <person name="Mondo S."/>
            <person name="Labutti K."/>
            <person name="Haridas S."/>
            <person name="Pangalinan J."/>
            <person name="Salamov A.A."/>
            <person name="Simmons B.A."/>
            <person name="Magnuson J.K."/>
            <person name="Chen J."/>
            <person name="Drula E."/>
            <person name="Henrissat B."/>
            <person name="Wiebenga A."/>
            <person name="Lubbers R.J."/>
            <person name="Gomes A.C."/>
            <person name="Makela M.R."/>
            <person name="Stajich J."/>
            <person name="Grigoriev I.V."/>
            <person name="Mortensen U.H."/>
            <person name="De Vries R.P."/>
            <person name="Baker S.E."/>
            <person name="Andersen M.R."/>
        </authorList>
    </citation>
    <scope>NUCLEOTIDE SEQUENCE [LARGE SCALE GENOMIC DNA]</scope>
    <source>
        <strain evidence="2 3">CBS 123904</strain>
    </source>
</reference>
<dbReference type="EMBL" id="JBFXLU010000179">
    <property type="protein sequence ID" value="KAL2836419.1"/>
    <property type="molecule type" value="Genomic_DNA"/>
</dbReference>
<feature type="transmembrane region" description="Helical" evidence="1">
    <location>
        <begin position="21"/>
        <end position="40"/>
    </location>
</feature>
<proteinExistence type="predicted"/>
<dbReference type="PANTHER" id="PTHR42029:SF3">
    <property type="entry name" value="AN04G07800"/>
    <property type="match status" value="1"/>
</dbReference>
<keyword evidence="3" id="KW-1185">Reference proteome</keyword>
<keyword evidence="1" id="KW-1133">Transmembrane helix</keyword>
<feature type="transmembrane region" description="Helical" evidence="1">
    <location>
        <begin position="109"/>
        <end position="133"/>
    </location>
</feature>
<protein>
    <recommendedName>
        <fullName evidence="4">Integral membrane protein</fullName>
    </recommendedName>
</protein>
<organism evidence="2 3">
    <name type="scientific">Aspergillus pseudoustus</name>
    <dbReference type="NCBI Taxonomy" id="1810923"/>
    <lineage>
        <taxon>Eukaryota</taxon>
        <taxon>Fungi</taxon>
        <taxon>Dikarya</taxon>
        <taxon>Ascomycota</taxon>
        <taxon>Pezizomycotina</taxon>
        <taxon>Eurotiomycetes</taxon>
        <taxon>Eurotiomycetidae</taxon>
        <taxon>Eurotiales</taxon>
        <taxon>Aspergillaceae</taxon>
        <taxon>Aspergillus</taxon>
        <taxon>Aspergillus subgen. Nidulantes</taxon>
    </lineage>
</organism>
<feature type="transmembrane region" description="Helical" evidence="1">
    <location>
        <begin position="73"/>
        <end position="97"/>
    </location>
</feature>
<evidence type="ECO:0008006" key="4">
    <source>
        <dbReference type="Google" id="ProtNLM"/>
    </source>
</evidence>
<sequence length="308" mass="35033">MESPDGHISRPTDADSLVLEAWGQGLMVGSLVVMATVIVANMKGRILLHKLILIELLLAIPHGTFIFNKPPVYGWYLSVSAVGLNISWSLHNVIAWMKIKPFYSRNVSTAYIATVLLVQPYWVLEIYANFAYFNKINRVFEVTRPLEPLFRDPWWICTTCSLFYTIKWGYSFALVELVTVSPRFGIMLAAMCLSIVFIIIDTCSVLGVIRSAALPIGVQPFWKLSFIFKCLCNTVILDDFRTALDRIRLYHQRRMREAPTYPSLRDIPTIPARPRHYANSACRPTLEEEVEETVGALIYVPRTADNIV</sequence>
<comment type="caution">
    <text evidence="2">The sequence shown here is derived from an EMBL/GenBank/DDBJ whole genome shotgun (WGS) entry which is preliminary data.</text>
</comment>
<keyword evidence="1" id="KW-0812">Transmembrane</keyword>
<accession>A0ABR4J8Y0</accession>
<dbReference type="PANTHER" id="PTHR42029">
    <property type="entry name" value="AN04G07800"/>
    <property type="match status" value="1"/>
</dbReference>
<evidence type="ECO:0000313" key="2">
    <source>
        <dbReference type="EMBL" id="KAL2836419.1"/>
    </source>
</evidence>